<evidence type="ECO:0000313" key="3">
    <source>
        <dbReference type="Proteomes" id="UP001549749"/>
    </source>
</evidence>
<dbReference type="RefSeq" id="WP_354660502.1">
    <property type="nucleotide sequence ID" value="NZ_JBEXAC010000001.1"/>
</dbReference>
<feature type="signal peptide" evidence="1">
    <location>
        <begin position="1"/>
        <end position="23"/>
    </location>
</feature>
<evidence type="ECO:0000313" key="2">
    <source>
        <dbReference type="EMBL" id="MET6997867.1"/>
    </source>
</evidence>
<feature type="chain" id="PRO_5047065277" evidence="1">
    <location>
        <begin position="24"/>
        <end position="212"/>
    </location>
</feature>
<evidence type="ECO:0000256" key="1">
    <source>
        <dbReference type="SAM" id="SignalP"/>
    </source>
</evidence>
<dbReference type="EMBL" id="JBEXAC010000001">
    <property type="protein sequence ID" value="MET6997867.1"/>
    <property type="molecule type" value="Genomic_DNA"/>
</dbReference>
<accession>A0ABV2T5F0</accession>
<reference evidence="2 3" key="1">
    <citation type="submission" date="2024-06" db="EMBL/GenBank/DDBJ databases">
        <title>Chitinophaga defluvii sp. nov., isolated from municipal sewage.</title>
        <authorList>
            <person name="Zhang L."/>
        </authorList>
    </citation>
    <scope>NUCLEOTIDE SEQUENCE [LARGE SCALE GENOMIC DNA]</scope>
    <source>
        <strain evidence="2 3">H8</strain>
    </source>
</reference>
<comment type="caution">
    <text evidence="2">The sequence shown here is derived from an EMBL/GenBank/DDBJ whole genome shotgun (WGS) entry which is preliminary data.</text>
</comment>
<sequence>MRVWGFVMLLFFSVQLFPTHASAQADELAQLALNIQKLSQLKKILQNMYDGYKIVSKGYNTVKDLSKGNFNLHETFLNELFAINPAIRSYRRVPEIINYQGAILKQYKSAFGAFRTSNLFSVEELEYMAAVYGQITNESLKNLDELIMIVTANKLRMSDDERLEGIDRIFYNMEDKLLFLKEFNSGAQMLGLQRAKERNDVGMVRLLHGISY</sequence>
<dbReference type="Proteomes" id="UP001549749">
    <property type="component" value="Unassembled WGS sequence"/>
</dbReference>
<proteinExistence type="predicted"/>
<keyword evidence="3" id="KW-1185">Reference proteome</keyword>
<gene>
    <name evidence="2" type="ORF">ABR189_10825</name>
</gene>
<name>A0ABV2T5F0_9BACT</name>
<keyword evidence="1" id="KW-0732">Signal</keyword>
<protein>
    <submittedName>
        <fullName evidence="2">TerB family tellurite resistance protein</fullName>
    </submittedName>
</protein>
<organism evidence="2 3">
    <name type="scientific">Chitinophaga defluvii</name>
    <dbReference type="NCBI Taxonomy" id="3163343"/>
    <lineage>
        <taxon>Bacteria</taxon>
        <taxon>Pseudomonadati</taxon>
        <taxon>Bacteroidota</taxon>
        <taxon>Chitinophagia</taxon>
        <taxon>Chitinophagales</taxon>
        <taxon>Chitinophagaceae</taxon>
        <taxon>Chitinophaga</taxon>
    </lineage>
</organism>